<keyword evidence="2 10" id="KW-0723">Serine/threonine-protein kinase</keyword>
<evidence type="ECO:0000313" key="13">
    <source>
        <dbReference type="Proteomes" id="UP000039865"/>
    </source>
</evidence>
<sequence>MEGKVKIIGTLNDKYKLIKFLGQGTTSRVYLAYNTQDNSQVAIKIFKPEFLNSGEAARQIFIDELSALLKLKHPNIVEMYDYGIDGSIIGDTVQMSGIWFIVLEYISERTMVDLIKQQGCMKEEVACFYFTQMVDVLTYIKSQGIAHRDIKLENMLVNNNYQLKFADFGFASFSQEKLTDQKGTPIYIAPEILENRLYDGEKVDVFSSGVCLFAMISGRYPITEWALPSDKLYSLIIQKKFEEYWNIFDQNGCYFSDACKELIQGMLTYDDCERLNLDEIAEHEWFSIYSTKGQDEIKDDYKKVPKDNIVRRGLLNSGEKGGTDPFTGITDGFIVEQEELCAYYNDGTELQIMDGITLQDIVQELENLCQERKKKGKSCSLDFNYSEEVQSQELDQKRKSLRLKIKDNLEIEVKFINYLQEGELSPIFIKFSLIKGYKLVMYDWIEKIKQILDEKELIEC</sequence>
<dbReference type="InterPro" id="IPR008271">
    <property type="entry name" value="Ser/Thr_kinase_AS"/>
</dbReference>
<evidence type="ECO:0000256" key="1">
    <source>
        <dbReference type="ARBA" id="ARBA00012513"/>
    </source>
</evidence>
<dbReference type="InterPro" id="IPR017441">
    <property type="entry name" value="Protein_kinase_ATP_BS"/>
</dbReference>
<organism evidence="12 13">
    <name type="scientific">Stylonychia lemnae</name>
    <name type="common">Ciliate</name>
    <dbReference type="NCBI Taxonomy" id="5949"/>
    <lineage>
        <taxon>Eukaryota</taxon>
        <taxon>Sar</taxon>
        <taxon>Alveolata</taxon>
        <taxon>Ciliophora</taxon>
        <taxon>Intramacronucleata</taxon>
        <taxon>Spirotrichea</taxon>
        <taxon>Stichotrichia</taxon>
        <taxon>Sporadotrichida</taxon>
        <taxon>Oxytrichidae</taxon>
        <taxon>Stylonychinae</taxon>
        <taxon>Stylonychia</taxon>
    </lineage>
</organism>
<dbReference type="PROSITE" id="PS00108">
    <property type="entry name" value="PROTEIN_KINASE_ST"/>
    <property type="match status" value="1"/>
</dbReference>
<dbReference type="GO" id="GO:0004674">
    <property type="term" value="F:protein serine/threonine kinase activity"/>
    <property type="evidence" value="ECO:0007669"/>
    <property type="project" value="UniProtKB-KW"/>
</dbReference>
<dbReference type="SUPFAM" id="SSF56112">
    <property type="entry name" value="Protein kinase-like (PK-like)"/>
    <property type="match status" value="1"/>
</dbReference>
<evidence type="ECO:0000256" key="5">
    <source>
        <dbReference type="ARBA" id="ARBA00022777"/>
    </source>
</evidence>
<comment type="catalytic activity">
    <reaction evidence="8">
        <text>L-seryl-[protein] + ATP = O-phospho-L-seryl-[protein] + ADP + H(+)</text>
        <dbReference type="Rhea" id="RHEA:17989"/>
        <dbReference type="Rhea" id="RHEA-COMP:9863"/>
        <dbReference type="Rhea" id="RHEA-COMP:11604"/>
        <dbReference type="ChEBI" id="CHEBI:15378"/>
        <dbReference type="ChEBI" id="CHEBI:29999"/>
        <dbReference type="ChEBI" id="CHEBI:30616"/>
        <dbReference type="ChEBI" id="CHEBI:83421"/>
        <dbReference type="ChEBI" id="CHEBI:456216"/>
        <dbReference type="EC" id="2.7.11.1"/>
    </reaction>
</comment>
<feature type="binding site" evidence="9">
    <location>
        <position position="44"/>
    </location>
    <ligand>
        <name>ATP</name>
        <dbReference type="ChEBI" id="CHEBI:30616"/>
    </ligand>
</feature>
<evidence type="ECO:0000256" key="3">
    <source>
        <dbReference type="ARBA" id="ARBA00022679"/>
    </source>
</evidence>
<evidence type="ECO:0000256" key="7">
    <source>
        <dbReference type="ARBA" id="ARBA00047899"/>
    </source>
</evidence>
<dbReference type="EMBL" id="CCKQ01017533">
    <property type="protein sequence ID" value="CDW89425.1"/>
    <property type="molecule type" value="Genomic_DNA"/>
</dbReference>
<keyword evidence="4 9" id="KW-0547">Nucleotide-binding</keyword>
<evidence type="ECO:0000256" key="6">
    <source>
        <dbReference type="ARBA" id="ARBA00022840"/>
    </source>
</evidence>
<proteinExistence type="inferred from homology"/>
<dbReference type="InterPro" id="IPR000719">
    <property type="entry name" value="Prot_kinase_dom"/>
</dbReference>
<dbReference type="PANTHER" id="PTHR43895:SF32">
    <property type="entry name" value="SERINE_THREONINE-PROTEIN KINASE CHK1"/>
    <property type="match status" value="1"/>
</dbReference>
<dbReference type="AlphaFoldDB" id="A0A078B4H6"/>
<dbReference type="GO" id="GO:0007165">
    <property type="term" value="P:signal transduction"/>
    <property type="evidence" value="ECO:0007669"/>
    <property type="project" value="TreeGrafter"/>
</dbReference>
<dbReference type="InParanoid" id="A0A078B4H6"/>
<evidence type="ECO:0000256" key="4">
    <source>
        <dbReference type="ARBA" id="ARBA00022741"/>
    </source>
</evidence>
<reference evidence="12 13" key="1">
    <citation type="submission" date="2014-06" db="EMBL/GenBank/DDBJ databases">
        <authorList>
            <person name="Swart Estienne"/>
        </authorList>
    </citation>
    <scope>NUCLEOTIDE SEQUENCE [LARGE SCALE GENOMIC DNA]</scope>
    <source>
        <strain evidence="12 13">130c</strain>
    </source>
</reference>
<dbReference type="EC" id="2.7.11.1" evidence="1"/>
<keyword evidence="13" id="KW-1185">Reference proteome</keyword>
<accession>A0A078B4H6</accession>
<dbReference type="GO" id="GO:0005524">
    <property type="term" value="F:ATP binding"/>
    <property type="evidence" value="ECO:0007669"/>
    <property type="project" value="UniProtKB-UniRule"/>
</dbReference>
<evidence type="ECO:0000256" key="2">
    <source>
        <dbReference type="ARBA" id="ARBA00022527"/>
    </source>
</evidence>
<dbReference type="PROSITE" id="PS00107">
    <property type="entry name" value="PROTEIN_KINASE_ATP"/>
    <property type="match status" value="1"/>
</dbReference>
<keyword evidence="3" id="KW-0808">Transferase</keyword>
<feature type="domain" description="Protein kinase" evidence="11">
    <location>
        <begin position="15"/>
        <end position="286"/>
    </location>
</feature>
<dbReference type="OrthoDB" id="294692at2759"/>
<dbReference type="PROSITE" id="PS50011">
    <property type="entry name" value="PROTEIN_KINASE_DOM"/>
    <property type="match status" value="1"/>
</dbReference>
<evidence type="ECO:0000256" key="9">
    <source>
        <dbReference type="PROSITE-ProRule" id="PRU10141"/>
    </source>
</evidence>
<gene>
    <name evidence="12" type="primary">Contig7254.g7756</name>
    <name evidence="12" type="ORF">STYLEM_18558</name>
</gene>
<dbReference type="InterPro" id="IPR011009">
    <property type="entry name" value="Kinase-like_dom_sf"/>
</dbReference>
<dbReference type="SMART" id="SM00220">
    <property type="entry name" value="S_TKc"/>
    <property type="match status" value="1"/>
</dbReference>
<comment type="catalytic activity">
    <reaction evidence="7">
        <text>L-threonyl-[protein] + ATP = O-phospho-L-threonyl-[protein] + ADP + H(+)</text>
        <dbReference type="Rhea" id="RHEA:46608"/>
        <dbReference type="Rhea" id="RHEA-COMP:11060"/>
        <dbReference type="Rhea" id="RHEA-COMP:11605"/>
        <dbReference type="ChEBI" id="CHEBI:15378"/>
        <dbReference type="ChEBI" id="CHEBI:30013"/>
        <dbReference type="ChEBI" id="CHEBI:30616"/>
        <dbReference type="ChEBI" id="CHEBI:61977"/>
        <dbReference type="ChEBI" id="CHEBI:456216"/>
        <dbReference type="EC" id="2.7.11.1"/>
    </reaction>
</comment>
<dbReference type="Proteomes" id="UP000039865">
    <property type="component" value="Unassembled WGS sequence"/>
</dbReference>
<keyword evidence="6 9" id="KW-0067">ATP-binding</keyword>
<keyword evidence="5 12" id="KW-0418">Kinase</keyword>
<evidence type="ECO:0000259" key="11">
    <source>
        <dbReference type="PROSITE" id="PS50011"/>
    </source>
</evidence>
<name>A0A078B4H6_STYLE</name>
<comment type="similarity">
    <text evidence="10">Belongs to the protein kinase superfamily.</text>
</comment>
<dbReference type="Gene3D" id="1.10.510.10">
    <property type="entry name" value="Transferase(Phosphotransferase) domain 1"/>
    <property type="match status" value="1"/>
</dbReference>
<evidence type="ECO:0000256" key="10">
    <source>
        <dbReference type="RuleBase" id="RU000304"/>
    </source>
</evidence>
<dbReference type="Pfam" id="PF00069">
    <property type="entry name" value="Pkinase"/>
    <property type="match status" value="1"/>
</dbReference>
<dbReference type="PANTHER" id="PTHR43895">
    <property type="entry name" value="CALCIUM/CALMODULIN-DEPENDENT PROTEIN KINASE KINASE-RELATED"/>
    <property type="match status" value="1"/>
</dbReference>
<protein>
    <recommendedName>
        <fullName evidence="1">non-specific serine/threonine protein kinase</fullName>
        <ecNumber evidence="1">2.7.11.1</ecNumber>
    </recommendedName>
</protein>
<evidence type="ECO:0000313" key="12">
    <source>
        <dbReference type="EMBL" id="CDW89425.1"/>
    </source>
</evidence>
<evidence type="ECO:0000256" key="8">
    <source>
        <dbReference type="ARBA" id="ARBA00048679"/>
    </source>
</evidence>